<accession>A0A212KEW8</accession>
<evidence type="ECO:0000259" key="1">
    <source>
        <dbReference type="Pfam" id="PF22479"/>
    </source>
</evidence>
<evidence type="ECO:0000313" key="2">
    <source>
        <dbReference type="EMBL" id="SBW10181.1"/>
    </source>
</evidence>
<dbReference type="InterPro" id="IPR054252">
    <property type="entry name" value="Pam3_gp18"/>
</dbReference>
<feature type="domain" description="Cyanophage baseplate Pam3 plug gp18" evidence="1">
    <location>
        <begin position="4"/>
        <end position="104"/>
    </location>
</feature>
<dbReference type="Pfam" id="PF22479">
    <property type="entry name" value="Pam3_gp18"/>
    <property type="match status" value="1"/>
</dbReference>
<dbReference type="EMBL" id="FLUP01000001">
    <property type="protein sequence ID" value="SBW10181.1"/>
    <property type="molecule type" value="Genomic_DNA"/>
</dbReference>
<name>A0A212KEW8_9BACT</name>
<reference evidence="2" key="1">
    <citation type="submission" date="2016-04" db="EMBL/GenBank/DDBJ databases">
        <authorList>
            <person name="Evans L.H."/>
            <person name="Alamgir A."/>
            <person name="Owens N."/>
            <person name="Weber N.D."/>
            <person name="Virtaneva K."/>
            <person name="Barbian K."/>
            <person name="Babar A."/>
            <person name="Rosenke K."/>
        </authorList>
    </citation>
    <scope>NUCLEOTIDE SEQUENCE</scope>
    <source>
        <strain evidence="2">92-2</strain>
    </source>
</reference>
<dbReference type="AlphaFoldDB" id="A0A212KEW8"/>
<gene>
    <name evidence="2" type="ORF">KM92DES2_12912</name>
</gene>
<sequence>MALYEIPLTPEPQAFGITLAGRSLRLVLRWAESPAVDVPSGWLLDILDQPDDTTPLICGIPLVAGCDLLAPYAYLELGGSLYISGDMPPTLDNLGDTVLLIFETEDS</sequence>
<protein>
    <recommendedName>
        <fullName evidence="1">Cyanophage baseplate Pam3 plug gp18 domain-containing protein</fullName>
    </recommendedName>
</protein>
<organism evidence="2">
    <name type="scientific">uncultured Desulfovibrio sp</name>
    <dbReference type="NCBI Taxonomy" id="167968"/>
    <lineage>
        <taxon>Bacteria</taxon>
        <taxon>Pseudomonadati</taxon>
        <taxon>Thermodesulfobacteriota</taxon>
        <taxon>Desulfovibrionia</taxon>
        <taxon>Desulfovibrionales</taxon>
        <taxon>Desulfovibrionaceae</taxon>
        <taxon>Desulfovibrio</taxon>
        <taxon>environmental samples</taxon>
    </lineage>
</organism>
<dbReference type="RefSeq" id="WP_296937018.1">
    <property type="nucleotide sequence ID" value="NZ_LT598928.1"/>
</dbReference>
<proteinExistence type="predicted"/>